<feature type="region of interest" description="Disordered" evidence="1">
    <location>
        <begin position="1"/>
        <end position="70"/>
    </location>
</feature>
<dbReference type="EMBL" id="RCIY01000114">
    <property type="protein sequence ID" value="TGG75808.1"/>
    <property type="molecule type" value="Genomic_DNA"/>
</dbReference>
<feature type="compositionally biased region" description="Basic and acidic residues" evidence="1">
    <location>
        <begin position="9"/>
        <end position="19"/>
    </location>
</feature>
<comment type="caution">
    <text evidence="2">The sequence shown here is derived from an EMBL/GenBank/DDBJ whole genome shotgun (WGS) entry which is preliminary data.</text>
</comment>
<evidence type="ECO:0000313" key="3">
    <source>
        <dbReference type="Proteomes" id="UP000298111"/>
    </source>
</evidence>
<evidence type="ECO:0000256" key="1">
    <source>
        <dbReference type="SAM" id="MobiDB-lite"/>
    </source>
</evidence>
<dbReference type="GeneID" id="75181881"/>
<proteinExistence type="predicted"/>
<reference evidence="2 3" key="1">
    <citation type="submission" date="2018-10" db="EMBL/GenBank/DDBJ databases">
        <title>Isolation of pseudouridimycin from Streptomyces albus DSM 40763.</title>
        <authorList>
            <person name="Rosenqvist P."/>
            <person name="Metsae-Ketelae M."/>
            <person name="Virta P."/>
        </authorList>
    </citation>
    <scope>NUCLEOTIDE SEQUENCE [LARGE SCALE GENOMIC DNA]</scope>
    <source>
        <strain evidence="2 3">DSM 40763</strain>
    </source>
</reference>
<accession>A0A6C1C638</accession>
<dbReference type="RefSeq" id="WP_016473382.1">
    <property type="nucleotide sequence ID" value="NZ_BBQG01000085.1"/>
</dbReference>
<dbReference type="Proteomes" id="UP000298111">
    <property type="component" value="Unassembled WGS sequence"/>
</dbReference>
<gene>
    <name evidence="2" type="ORF">D8771_33050</name>
</gene>
<sequence length="70" mass="7450">MTAQQPGQRPEHTPARDEEMPAQGADTPPMSELLASCAAAAAVSRPPAAPETPERPRARRRRASGTPARH</sequence>
<name>A0A6C1C638_9ACTN</name>
<organism evidence="2 3">
    <name type="scientific">Streptomyces albus</name>
    <dbReference type="NCBI Taxonomy" id="1888"/>
    <lineage>
        <taxon>Bacteria</taxon>
        <taxon>Bacillati</taxon>
        <taxon>Actinomycetota</taxon>
        <taxon>Actinomycetes</taxon>
        <taxon>Kitasatosporales</taxon>
        <taxon>Streptomycetaceae</taxon>
        <taxon>Streptomyces</taxon>
    </lineage>
</organism>
<feature type="compositionally biased region" description="Low complexity" evidence="1">
    <location>
        <begin position="35"/>
        <end position="46"/>
    </location>
</feature>
<evidence type="ECO:0000313" key="2">
    <source>
        <dbReference type="EMBL" id="TGG75808.1"/>
    </source>
</evidence>
<protein>
    <submittedName>
        <fullName evidence="2">Uncharacterized protein</fullName>
    </submittedName>
</protein>
<dbReference type="AlphaFoldDB" id="A0A6C1C638"/>
<feature type="compositionally biased region" description="Basic residues" evidence="1">
    <location>
        <begin position="57"/>
        <end position="70"/>
    </location>
</feature>